<reference evidence="2 3" key="1">
    <citation type="submission" date="2023-02" db="EMBL/GenBank/DDBJ databases">
        <title>LHISI_Scaffold_Assembly.</title>
        <authorList>
            <person name="Stuart O.P."/>
            <person name="Cleave R."/>
            <person name="Magrath M.J.L."/>
            <person name="Mikheyev A.S."/>
        </authorList>
    </citation>
    <scope>NUCLEOTIDE SEQUENCE [LARGE SCALE GENOMIC DNA]</scope>
    <source>
        <strain evidence="2">Daus_M_001</strain>
        <tissue evidence="2">Leg muscle</tissue>
    </source>
</reference>
<dbReference type="EMBL" id="JARBHB010000008">
    <property type="protein sequence ID" value="KAJ8877467.1"/>
    <property type="molecule type" value="Genomic_DNA"/>
</dbReference>
<protein>
    <recommendedName>
        <fullName evidence="1">DUF4371 domain-containing protein</fullName>
    </recommendedName>
</protein>
<sequence length="169" mass="19132">MYEWLAYSKKVSGGLALLKFRIDAGDEIISSHIGLCYKNASYISMITQNEIIQCCGDAITEKIFAKVKNKKYFTIMADKTTDISIKEQLAICIRYFDTTSYEIQEKFSKFIDVIDVSGKNITRTILQTLDRLNLDISYCPSQAYDGGFIMSGKFKDVQECIAKVQPLAI</sequence>
<dbReference type="Pfam" id="PF14291">
    <property type="entry name" value="DUF4371"/>
    <property type="match status" value="1"/>
</dbReference>
<dbReference type="Proteomes" id="UP001159363">
    <property type="component" value="Chromosome 7"/>
</dbReference>
<dbReference type="InterPro" id="IPR025398">
    <property type="entry name" value="DUF4371"/>
</dbReference>
<name>A0ABQ9GZN0_9NEOP</name>
<proteinExistence type="predicted"/>
<comment type="caution">
    <text evidence="2">The sequence shown here is derived from an EMBL/GenBank/DDBJ whole genome shotgun (WGS) entry which is preliminary data.</text>
</comment>
<feature type="domain" description="DUF4371" evidence="1">
    <location>
        <begin position="33"/>
        <end position="155"/>
    </location>
</feature>
<dbReference type="PANTHER" id="PTHR45749">
    <property type="match status" value="1"/>
</dbReference>
<evidence type="ECO:0000313" key="3">
    <source>
        <dbReference type="Proteomes" id="UP001159363"/>
    </source>
</evidence>
<gene>
    <name evidence="2" type="ORF">PR048_021922</name>
</gene>
<organism evidence="2 3">
    <name type="scientific">Dryococelus australis</name>
    <dbReference type="NCBI Taxonomy" id="614101"/>
    <lineage>
        <taxon>Eukaryota</taxon>
        <taxon>Metazoa</taxon>
        <taxon>Ecdysozoa</taxon>
        <taxon>Arthropoda</taxon>
        <taxon>Hexapoda</taxon>
        <taxon>Insecta</taxon>
        <taxon>Pterygota</taxon>
        <taxon>Neoptera</taxon>
        <taxon>Polyneoptera</taxon>
        <taxon>Phasmatodea</taxon>
        <taxon>Verophasmatodea</taxon>
        <taxon>Anareolatae</taxon>
        <taxon>Phasmatidae</taxon>
        <taxon>Eurycanthinae</taxon>
        <taxon>Dryococelus</taxon>
    </lineage>
</organism>
<accession>A0ABQ9GZN0</accession>
<evidence type="ECO:0000259" key="1">
    <source>
        <dbReference type="Pfam" id="PF14291"/>
    </source>
</evidence>
<evidence type="ECO:0000313" key="2">
    <source>
        <dbReference type="EMBL" id="KAJ8877467.1"/>
    </source>
</evidence>
<dbReference type="PANTHER" id="PTHR45749:SF21">
    <property type="entry name" value="DUF4371 DOMAIN-CONTAINING PROTEIN"/>
    <property type="match status" value="1"/>
</dbReference>
<keyword evidence="3" id="KW-1185">Reference proteome</keyword>